<reference evidence="1" key="1">
    <citation type="submission" date="2020-09" db="EMBL/GenBank/DDBJ databases">
        <authorList>
            <person name="Kim M.K."/>
        </authorList>
    </citation>
    <scope>NUCLEOTIDE SEQUENCE</scope>
    <source>
        <strain evidence="1">BT664</strain>
    </source>
</reference>
<accession>A0A927BBT4</accession>
<keyword evidence="2" id="KW-1185">Reference proteome</keyword>
<organism evidence="1 2">
    <name type="scientific">Hymenobacter montanus</name>
    <dbReference type="NCBI Taxonomy" id="2771359"/>
    <lineage>
        <taxon>Bacteria</taxon>
        <taxon>Pseudomonadati</taxon>
        <taxon>Bacteroidota</taxon>
        <taxon>Cytophagia</taxon>
        <taxon>Cytophagales</taxon>
        <taxon>Hymenobacteraceae</taxon>
        <taxon>Hymenobacter</taxon>
    </lineage>
</organism>
<dbReference type="AlphaFoldDB" id="A0A927BBT4"/>
<dbReference type="Proteomes" id="UP000612233">
    <property type="component" value="Unassembled WGS sequence"/>
</dbReference>
<name>A0A927BBT4_9BACT</name>
<evidence type="ECO:0000313" key="1">
    <source>
        <dbReference type="EMBL" id="MBD2767856.1"/>
    </source>
</evidence>
<sequence>MLLEALGFEKRVRGSHHLFGRTGVTELINLQPAAGNTVKAYQAKQVRAILLKYRAELGLNAP</sequence>
<evidence type="ECO:0000313" key="2">
    <source>
        <dbReference type="Proteomes" id="UP000612233"/>
    </source>
</evidence>
<gene>
    <name evidence="1" type="ORF">IC235_08115</name>
</gene>
<comment type="caution">
    <text evidence="1">The sequence shown here is derived from an EMBL/GenBank/DDBJ whole genome shotgun (WGS) entry which is preliminary data.</text>
</comment>
<protein>
    <submittedName>
        <fullName evidence="1">Type II toxin-antitoxin system HicA family toxin</fullName>
    </submittedName>
</protein>
<proteinExistence type="predicted"/>
<dbReference type="EMBL" id="JACXAD010000007">
    <property type="protein sequence ID" value="MBD2767856.1"/>
    <property type="molecule type" value="Genomic_DNA"/>
</dbReference>